<comment type="caution">
    <text evidence="1">The sequence shown here is derived from an EMBL/GenBank/DDBJ whole genome shotgun (WGS) entry which is preliminary data.</text>
</comment>
<evidence type="ECO:0000313" key="1">
    <source>
        <dbReference type="EMBL" id="KAK1150189.1"/>
    </source>
</evidence>
<gene>
    <name evidence="1" type="ORF">N8T08_000091</name>
</gene>
<sequence>MTDKPADDPTRWYPLGQYVEDEDDYSGKRDDDTQTFTLARSDMAALNRFTQTGRKLPLSRDTYQTQMGLTSESELTDDVWAAVDKMLVSFKTINGDCNNFLLDDGDNKGTWAKTVDVAGKIWAYSDNAGGEAGDSFYQAMLEAVNAYNEADNEDEKNEQKKLVREYTSMQMQDCTKLAAAAETVQTELGSFQTRCSSYATDLSGHEKTLQNLLDKEYGDIEDIKADIEKQTALIKSKQSKIDADRLIERQEAYYEWMESPFVGAIAAAIVTAVMEGDIADLTDAIKKLQEIIASDQEKIRIVGSVQGHVTNMKTEVHDLNGILTPAVTTLGKLKGAWQTMGTMLQALNDAFNKPNDEIDWPSIVQTELDKIRRKWNDLGVYTKQYQEVAYLTDEPKETSLQEYVDELNQHSKKF</sequence>
<dbReference type="EMBL" id="JAOPJF010000001">
    <property type="protein sequence ID" value="KAK1150189.1"/>
    <property type="molecule type" value="Genomic_DNA"/>
</dbReference>
<keyword evidence="2" id="KW-1185">Reference proteome</keyword>
<evidence type="ECO:0000313" key="2">
    <source>
        <dbReference type="Proteomes" id="UP001177260"/>
    </source>
</evidence>
<organism evidence="1 2">
    <name type="scientific">Aspergillus melleus</name>
    <dbReference type="NCBI Taxonomy" id="138277"/>
    <lineage>
        <taxon>Eukaryota</taxon>
        <taxon>Fungi</taxon>
        <taxon>Dikarya</taxon>
        <taxon>Ascomycota</taxon>
        <taxon>Pezizomycotina</taxon>
        <taxon>Eurotiomycetes</taxon>
        <taxon>Eurotiomycetidae</taxon>
        <taxon>Eurotiales</taxon>
        <taxon>Aspergillaceae</taxon>
        <taxon>Aspergillus</taxon>
        <taxon>Aspergillus subgen. Circumdati</taxon>
    </lineage>
</organism>
<name>A0ACC3BH91_9EURO</name>
<accession>A0ACC3BH91</accession>
<dbReference type="Proteomes" id="UP001177260">
    <property type="component" value="Unassembled WGS sequence"/>
</dbReference>
<protein>
    <submittedName>
        <fullName evidence="1">Uncharacterized protein</fullName>
    </submittedName>
</protein>
<reference evidence="1 2" key="1">
    <citation type="journal article" date="2023" name="ACS Omega">
        <title>Identification of the Neoaspergillic Acid Biosynthesis Gene Cluster by Establishing an In Vitro CRISPR-Ribonucleoprotein Genetic System in Aspergillus melleus.</title>
        <authorList>
            <person name="Yuan B."/>
            <person name="Grau M.F."/>
            <person name="Murata R.M."/>
            <person name="Torok T."/>
            <person name="Venkateswaran K."/>
            <person name="Stajich J.E."/>
            <person name="Wang C.C.C."/>
        </authorList>
    </citation>
    <scope>NUCLEOTIDE SEQUENCE [LARGE SCALE GENOMIC DNA]</scope>
    <source>
        <strain evidence="1 2">IMV 1140</strain>
    </source>
</reference>
<proteinExistence type="predicted"/>